<protein>
    <submittedName>
        <fullName evidence="2">Uncharacterized protein</fullName>
    </submittedName>
</protein>
<reference evidence="2 3" key="1">
    <citation type="submission" date="2013-12" db="EMBL/GenBank/DDBJ databases">
        <title>Draft genome of the parsitic nematode Ancylostoma duodenale.</title>
        <authorList>
            <person name="Mitreva M."/>
        </authorList>
    </citation>
    <scope>NUCLEOTIDE SEQUENCE [LARGE SCALE GENOMIC DNA]</scope>
    <source>
        <strain evidence="2 3">Zhejiang</strain>
    </source>
</reference>
<dbReference type="AlphaFoldDB" id="A0A0C2CU26"/>
<evidence type="ECO:0000313" key="3">
    <source>
        <dbReference type="Proteomes" id="UP000054047"/>
    </source>
</evidence>
<name>A0A0C2CU26_9BILA</name>
<evidence type="ECO:0000256" key="1">
    <source>
        <dbReference type="SAM" id="MobiDB-lite"/>
    </source>
</evidence>
<feature type="region of interest" description="Disordered" evidence="1">
    <location>
        <begin position="38"/>
        <end position="63"/>
    </location>
</feature>
<dbReference type="Proteomes" id="UP000054047">
    <property type="component" value="Unassembled WGS sequence"/>
</dbReference>
<dbReference type="OrthoDB" id="273556at2759"/>
<accession>A0A0C2CU26</accession>
<sequence length="63" mass="7369">MPLFQRINELQEQVSDLMLHFDAQSKIQAQLDSAQVSKEEIESSHVDVSMSTPEKKQRRKNKR</sequence>
<dbReference type="EMBL" id="KN731016">
    <property type="protein sequence ID" value="KIH60378.1"/>
    <property type="molecule type" value="Genomic_DNA"/>
</dbReference>
<gene>
    <name evidence="2" type="ORF">ANCDUO_09373</name>
</gene>
<keyword evidence="3" id="KW-1185">Reference proteome</keyword>
<proteinExistence type="predicted"/>
<evidence type="ECO:0000313" key="2">
    <source>
        <dbReference type="EMBL" id="KIH60378.1"/>
    </source>
</evidence>
<organism evidence="2 3">
    <name type="scientific">Ancylostoma duodenale</name>
    <dbReference type="NCBI Taxonomy" id="51022"/>
    <lineage>
        <taxon>Eukaryota</taxon>
        <taxon>Metazoa</taxon>
        <taxon>Ecdysozoa</taxon>
        <taxon>Nematoda</taxon>
        <taxon>Chromadorea</taxon>
        <taxon>Rhabditida</taxon>
        <taxon>Rhabditina</taxon>
        <taxon>Rhabditomorpha</taxon>
        <taxon>Strongyloidea</taxon>
        <taxon>Ancylostomatidae</taxon>
        <taxon>Ancylostomatinae</taxon>
        <taxon>Ancylostoma</taxon>
    </lineage>
</organism>